<dbReference type="GO" id="GO:0005525">
    <property type="term" value="F:GTP binding"/>
    <property type="evidence" value="ECO:0007669"/>
    <property type="project" value="UniProtKB-KW"/>
</dbReference>
<dbReference type="InterPro" id="IPR025877">
    <property type="entry name" value="MobA-like_NTP_Trfase"/>
</dbReference>
<evidence type="ECO:0000256" key="2">
    <source>
        <dbReference type="ARBA" id="ARBA00022679"/>
    </source>
</evidence>
<keyword evidence="4" id="KW-0547">Nucleotide-binding</keyword>
<keyword evidence="5" id="KW-0460">Magnesium</keyword>
<evidence type="ECO:0000313" key="10">
    <source>
        <dbReference type="Proteomes" id="UP000521032"/>
    </source>
</evidence>
<dbReference type="GO" id="GO:0046872">
    <property type="term" value="F:metal ion binding"/>
    <property type="evidence" value="ECO:0007669"/>
    <property type="project" value="UniProtKB-KW"/>
</dbReference>
<proteinExistence type="predicted"/>
<dbReference type="PANTHER" id="PTHR19136:SF81">
    <property type="entry name" value="MOLYBDENUM COFACTOR GUANYLYLTRANSFERASE"/>
    <property type="match status" value="1"/>
</dbReference>
<comment type="caution">
    <text evidence="9">The sequence shown here is derived from an EMBL/GenBank/DDBJ whole genome shotgun (WGS) entry which is preliminary data.</text>
</comment>
<evidence type="ECO:0000256" key="5">
    <source>
        <dbReference type="ARBA" id="ARBA00022842"/>
    </source>
</evidence>
<name>A0A6V7R680_9BACL</name>
<evidence type="ECO:0000256" key="3">
    <source>
        <dbReference type="ARBA" id="ARBA00022723"/>
    </source>
</evidence>
<dbReference type="SUPFAM" id="SSF53448">
    <property type="entry name" value="Nucleotide-diphospho-sugar transferases"/>
    <property type="match status" value="1"/>
</dbReference>
<dbReference type="CDD" id="cd02503">
    <property type="entry name" value="MobA"/>
    <property type="match status" value="1"/>
</dbReference>
<accession>A0A6V7R680</accession>
<keyword evidence="6" id="KW-0342">GTP-binding</keyword>
<protein>
    <submittedName>
        <fullName evidence="9">Putative molybdenum cofactor guanylyltransferase</fullName>
    </submittedName>
</protein>
<feature type="domain" description="MobA-like NTP transferase" evidence="8">
    <location>
        <begin position="3"/>
        <end position="159"/>
    </location>
</feature>
<evidence type="ECO:0000256" key="1">
    <source>
        <dbReference type="ARBA" id="ARBA00022490"/>
    </source>
</evidence>
<dbReference type="GO" id="GO:0006777">
    <property type="term" value="P:Mo-molybdopterin cofactor biosynthetic process"/>
    <property type="evidence" value="ECO:0007669"/>
    <property type="project" value="UniProtKB-KW"/>
</dbReference>
<dbReference type="RefSeq" id="WP_186084989.1">
    <property type="nucleotide sequence ID" value="NZ_BMDB01000001.1"/>
</dbReference>
<evidence type="ECO:0000256" key="4">
    <source>
        <dbReference type="ARBA" id="ARBA00022741"/>
    </source>
</evidence>
<keyword evidence="1" id="KW-0963">Cytoplasm</keyword>
<dbReference type="EMBL" id="CAJEWE010000006">
    <property type="protein sequence ID" value="CAD2072583.1"/>
    <property type="molecule type" value="Genomic_DNA"/>
</dbReference>
<evidence type="ECO:0000313" key="9">
    <source>
        <dbReference type="EMBL" id="CAD2072583.1"/>
    </source>
</evidence>
<dbReference type="InterPro" id="IPR029044">
    <property type="entry name" value="Nucleotide-diphossugar_trans"/>
</dbReference>
<dbReference type="Pfam" id="PF12804">
    <property type="entry name" value="NTP_transf_3"/>
    <property type="match status" value="1"/>
</dbReference>
<gene>
    <name evidence="9" type="primary">mobA</name>
    <name evidence="9" type="ORF">JEOSCH030_00323</name>
</gene>
<keyword evidence="10" id="KW-1185">Reference proteome</keyword>
<keyword evidence="7" id="KW-0501">Molybdenum cofactor biosynthesis</keyword>
<keyword evidence="3" id="KW-0479">Metal-binding</keyword>
<dbReference type="PANTHER" id="PTHR19136">
    <property type="entry name" value="MOLYBDENUM COFACTOR GUANYLYLTRANSFERASE"/>
    <property type="match status" value="1"/>
</dbReference>
<dbReference type="GO" id="GO:0016779">
    <property type="term" value="F:nucleotidyltransferase activity"/>
    <property type="evidence" value="ECO:0007669"/>
    <property type="project" value="UniProtKB-KW"/>
</dbReference>
<evidence type="ECO:0000259" key="8">
    <source>
        <dbReference type="Pfam" id="PF12804"/>
    </source>
</evidence>
<evidence type="ECO:0000256" key="7">
    <source>
        <dbReference type="ARBA" id="ARBA00023150"/>
    </source>
</evidence>
<keyword evidence="9" id="KW-0548">Nucleotidyltransferase</keyword>
<reference evidence="9 10" key="1">
    <citation type="submission" date="2020-07" db="EMBL/GenBank/DDBJ databases">
        <authorList>
            <person name="Criscuolo A."/>
        </authorList>
    </citation>
    <scope>NUCLEOTIDE SEQUENCE [LARGE SCALE GENOMIC DNA]</scope>
    <source>
        <strain evidence="10">CIP 111030</strain>
    </source>
</reference>
<sequence length="187" mass="20962">MIGVILAGGNSTRFGEDKSLYDLEGTEMYQHVATRLIKSGICDKIVISTNARLKDEFSEFETIVDDDKYTDYGPLTGIYSVAKKYVGKPLLVVSTDTPYIPSKWFRALGDMYTKLGKTIVTGGEQLHPLVGIYADPNLVEKLETQLESQKLSIRAFLKNIDHMTLNVESLGYTEADFRNINHKSDIE</sequence>
<organism evidence="9 10">
    <name type="scientific">Phocicoccus schoeneichii</name>
    <dbReference type="NCBI Taxonomy" id="1812261"/>
    <lineage>
        <taxon>Bacteria</taxon>
        <taxon>Bacillati</taxon>
        <taxon>Bacillota</taxon>
        <taxon>Bacilli</taxon>
        <taxon>Bacillales</taxon>
        <taxon>Salinicoccaceae</taxon>
        <taxon>Phocicoccus</taxon>
    </lineage>
</organism>
<dbReference type="Gene3D" id="3.90.550.10">
    <property type="entry name" value="Spore Coat Polysaccharide Biosynthesis Protein SpsA, Chain A"/>
    <property type="match status" value="1"/>
</dbReference>
<keyword evidence="2 9" id="KW-0808">Transferase</keyword>
<dbReference type="Proteomes" id="UP000521032">
    <property type="component" value="Unassembled WGS sequence"/>
</dbReference>
<dbReference type="AlphaFoldDB" id="A0A6V7R680"/>
<dbReference type="InterPro" id="IPR013482">
    <property type="entry name" value="Molybde_CF_guanTrfase"/>
</dbReference>
<evidence type="ECO:0000256" key="6">
    <source>
        <dbReference type="ARBA" id="ARBA00023134"/>
    </source>
</evidence>